<evidence type="ECO:0000256" key="5">
    <source>
        <dbReference type="ARBA" id="ARBA00022729"/>
    </source>
</evidence>
<dbReference type="GO" id="GO:0005576">
    <property type="term" value="C:extracellular region"/>
    <property type="evidence" value="ECO:0007669"/>
    <property type="project" value="UniProtKB-SubCell"/>
</dbReference>
<keyword evidence="10" id="KW-1185">Reference proteome</keyword>
<evidence type="ECO:0000313" key="10">
    <source>
        <dbReference type="Proteomes" id="UP000268014"/>
    </source>
</evidence>
<dbReference type="InterPro" id="IPR008632">
    <property type="entry name" value="Gp-FAR-1"/>
</dbReference>
<reference evidence="11" key="1">
    <citation type="submission" date="2017-02" db="UniProtKB">
        <authorList>
            <consortium name="WormBaseParasite"/>
        </authorList>
    </citation>
    <scope>IDENTIFICATION</scope>
</reference>
<keyword evidence="4" id="KW-0964">Secreted</keyword>
<name>A0A0N4WNB0_HAEPC</name>
<dbReference type="GO" id="GO:0008289">
    <property type="term" value="F:lipid binding"/>
    <property type="evidence" value="ECO:0007669"/>
    <property type="project" value="UniProtKB-KW"/>
</dbReference>
<dbReference type="OrthoDB" id="5808308at2759"/>
<evidence type="ECO:0000256" key="8">
    <source>
        <dbReference type="SAM" id="SignalP"/>
    </source>
</evidence>
<comment type="subcellular location">
    <subcellularLocation>
        <location evidence="1">Secreted</location>
    </subcellularLocation>
</comment>
<dbReference type="Pfam" id="PF05823">
    <property type="entry name" value="Gp-FAR-1"/>
    <property type="match status" value="1"/>
</dbReference>
<keyword evidence="5 8" id="KW-0732">Signal</keyword>
<dbReference type="AlphaFoldDB" id="A0A0N4WNB0"/>
<sequence>MIRPIAAIACLCIAFVSSFTFDDVPPEFRELLPEDVKQFVNSLTPEDKKILEEVAKKYGEEHLSDEAGIAAVKAKSPQLGDKLQKIYDEIQQKMNALSPEARSFAMEMYDITRKLHADHVAGKKPSIVEITDLTQKAIDRYKALPKAAQDDLKKQFPTLVHAFTSKKFHKMVARMLINN</sequence>
<evidence type="ECO:0000313" key="11">
    <source>
        <dbReference type="WBParaSite" id="HPLM_0001276401-mRNA-1"/>
    </source>
</evidence>
<gene>
    <name evidence="9" type="ORF">HPLM_LOCUS12756</name>
</gene>
<dbReference type="STRING" id="6290.A0A0N4WNB0"/>
<evidence type="ECO:0000256" key="6">
    <source>
        <dbReference type="ARBA" id="ARBA00023054"/>
    </source>
</evidence>
<comment type="similarity">
    <text evidence="2">Belongs to the fatty-acid and retinol-binding protein (FARBP) family.</text>
</comment>
<dbReference type="PANTHER" id="PTHR31418:SF7">
    <property type="entry name" value="FATTY-ACID AND RETINOL-BINDING PROTEIN 1"/>
    <property type="match status" value="1"/>
</dbReference>
<keyword evidence="7" id="KW-0446">Lipid-binding</keyword>
<evidence type="ECO:0000256" key="4">
    <source>
        <dbReference type="ARBA" id="ARBA00022525"/>
    </source>
</evidence>
<evidence type="ECO:0000256" key="1">
    <source>
        <dbReference type="ARBA" id="ARBA00004613"/>
    </source>
</evidence>
<protein>
    <recommendedName>
        <fullName evidence="3">Fatty-acid and retinol-binding protein 1</fullName>
    </recommendedName>
</protein>
<evidence type="ECO:0000313" key="9">
    <source>
        <dbReference type="EMBL" id="VDO46649.1"/>
    </source>
</evidence>
<dbReference type="OMA" id="EMYDITR"/>
<feature type="signal peptide" evidence="8">
    <location>
        <begin position="1"/>
        <end position="18"/>
    </location>
</feature>
<dbReference type="WBParaSite" id="HPLM_0001276401-mRNA-1">
    <property type="protein sequence ID" value="HPLM_0001276401-mRNA-1"/>
    <property type="gene ID" value="HPLM_0001276401"/>
</dbReference>
<accession>A0A0N4WNB0</accession>
<feature type="chain" id="PRO_5043123856" description="Fatty-acid and retinol-binding protein 1" evidence="8">
    <location>
        <begin position="19"/>
        <end position="179"/>
    </location>
</feature>
<keyword evidence="6" id="KW-0175">Coiled coil</keyword>
<dbReference type="PANTHER" id="PTHR31418">
    <property type="entry name" value="FATTY-ACID AND RETINOL-BINDING PROTEIN 1"/>
    <property type="match status" value="1"/>
</dbReference>
<proteinExistence type="inferred from homology"/>
<dbReference type="Proteomes" id="UP000268014">
    <property type="component" value="Unassembled WGS sequence"/>
</dbReference>
<evidence type="ECO:0000256" key="7">
    <source>
        <dbReference type="ARBA" id="ARBA00023121"/>
    </source>
</evidence>
<evidence type="ECO:0000256" key="3">
    <source>
        <dbReference type="ARBA" id="ARBA00017453"/>
    </source>
</evidence>
<reference evidence="9 10" key="2">
    <citation type="submission" date="2018-11" db="EMBL/GenBank/DDBJ databases">
        <authorList>
            <consortium name="Pathogen Informatics"/>
        </authorList>
    </citation>
    <scope>NUCLEOTIDE SEQUENCE [LARGE SCALE GENOMIC DNA]</scope>
    <source>
        <strain evidence="9 10">MHpl1</strain>
    </source>
</reference>
<organism evidence="11">
    <name type="scientific">Haemonchus placei</name>
    <name type="common">Barber's pole worm</name>
    <dbReference type="NCBI Taxonomy" id="6290"/>
    <lineage>
        <taxon>Eukaryota</taxon>
        <taxon>Metazoa</taxon>
        <taxon>Ecdysozoa</taxon>
        <taxon>Nematoda</taxon>
        <taxon>Chromadorea</taxon>
        <taxon>Rhabditida</taxon>
        <taxon>Rhabditina</taxon>
        <taxon>Rhabditomorpha</taxon>
        <taxon>Strongyloidea</taxon>
        <taxon>Trichostrongylidae</taxon>
        <taxon>Haemonchus</taxon>
    </lineage>
</organism>
<dbReference type="EMBL" id="UZAF01017967">
    <property type="protein sequence ID" value="VDO46649.1"/>
    <property type="molecule type" value="Genomic_DNA"/>
</dbReference>
<dbReference type="Gene3D" id="1.20.120.1100">
    <property type="match status" value="1"/>
</dbReference>
<evidence type="ECO:0000256" key="2">
    <source>
        <dbReference type="ARBA" id="ARBA00006648"/>
    </source>
</evidence>